<dbReference type="PIRSF" id="PIRSF000194">
    <property type="entry name" value="DHFR"/>
    <property type="match status" value="1"/>
</dbReference>
<keyword evidence="4" id="KW-0521">NADP</keyword>
<gene>
    <name evidence="9" type="ORF">ACFQE9_04295</name>
</gene>
<evidence type="ECO:0000313" key="10">
    <source>
        <dbReference type="Proteomes" id="UP001596296"/>
    </source>
</evidence>
<evidence type="ECO:0000256" key="7">
    <source>
        <dbReference type="SAM" id="MobiDB-lite"/>
    </source>
</evidence>
<dbReference type="AlphaFoldDB" id="A0ABD5UWX9"/>
<dbReference type="InterPro" id="IPR024072">
    <property type="entry name" value="DHFR-like_dom_sf"/>
</dbReference>
<dbReference type="InterPro" id="IPR017925">
    <property type="entry name" value="DHFR_CS"/>
</dbReference>
<dbReference type="Pfam" id="PF00186">
    <property type="entry name" value="DHFR_1"/>
    <property type="match status" value="1"/>
</dbReference>
<sequence length="188" mass="20738">MNGSDESGPNRPDERDPPVPEDLTISMIAAIAENGVIGDSGGMPWHHPADLRRFKETTTGHPVILGRRTHESIVSDLGEPLPGRISIVLSRSDLDLAEGAVPAGGVDEAIDRATEAAEELGVDVVYVAGGATVYEAFLPIADELLITEIHERHEGDTSFPSWDRDEWELLDREDREELSFSRYRRRSR</sequence>
<reference evidence="9 10" key="1">
    <citation type="journal article" date="2019" name="Int. J. Syst. Evol. Microbiol.">
        <title>The Global Catalogue of Microorganisms (GCM) 10K type strain sequencing project: providing services to taxonomists for standard genome sequencing and annotation.</title>
        <authorList>
            <consortium name="The Broad Institute Genomics Platform"/>
            <consortium name="The Broad Institute Genome Sequencing Center for Infectious Disease"/>
            <person name="Wu L."/>
            <person name="Ma J."/>
        </authorList>
    </citation>
    <scope>NUCLEOTIDE SEQUENCE [LARGE SCALE GENOMIC DNA]</scope>
    <source>
        <strain evidence="9 10">SKJ47</strain>
    </source>
</reference>
<evidence type="ECO:0000313" key="9">
    <source>
        <dbReference type="EMBL" id="MFC6891837.1"/>
    </source>
</evidence>
<accession>A0ABD5UWX9</accession>
<dbReference type="PRINTS" id="PR00070">
    <property type="entry name" value="DHFR"/>
</dbReference>
<evidence type="ECO:0000256" key="4">
    <source>
        <dbReference type="ARBA" id="ARBA00022857"/>
    </source>
</evidence>
<keyword evidence="5 9" id="KW-0560">Oxidoreductase</keyword>
<comment type="pathway">
    <text evidence="1">Cofactor biosynthesis; tetrahydrofolate biosynthesis; 5,6,7,8-tetrahydrofolate from 7,8-dihydrofolate: step 1/1.</text>
</comment>
<protein>
    <recommendedName>
        <fullName evidence="2">dihydrofolate reductase</fullName>
        <ecNumber evidence="2">1.5.1.3</ecNumber>
    </recommendedName>
</protein>
<dbReference type="CDD" id="cd00209">
    <property type="entry name" value="DHFR"/>
    <property type="match status" value="1"/>
</dbReference>
<dbReference type="Gene3D" id="3.40.430.10">
    <property type="entry name" value="Dihydrofolate Reductase, subunit A"/>
    <property type="match status" value="1"/>
</dbReference>
<name>A0ABD5UWX9_9EURY</name>
<comment type="similarity">
    <text evidence="6">Belongs to the dihydrofolate reductase family.</text>
</comment>
<dbReference type="PROSITE" id="PS51330">
    <property type="entry name" value="DHFR_2"/>
    <property type="match status" value="1"/>
</dbReference>
<evidence type="ECO:0000259" key="8">
    <source>
        <dbReference type="PROSITE" id="PS51330"/>
    </source>
</evidence>
<dbReference type="EC" id="1.5.1.3" evidence="2"/>
<dbReference type="PROSITE" id="PS00075">
    <property type="entry name" value="DHFR_1"/>
    <property type="match status" value="1"/>
</dbReference>
<evidence type="ECO:0000256" key="6">
    <source>
        <dbReference type="RuleBase" id="RU004474"/>
    </source>
</evidence>
<evidence type="ECO:0000256" key="2">
    <source>
        <dbReference type="ARBA" id="ARBA00012856"/>
    </source>
</evidence>
<evidence type="ECO:0000256" key="5">
    <source>
        <dbReference type="ARBA" id="ARBA00023002"/>
    </source>
</evidence>
<comment type="caution">
    <text evidence="9">The sequence shown here is derived from an EMBL/GenBank/DDBJ whole genome shotgun (WGS) entry which is preliminary data.</text>
</comment>
<proteinExistence type="inferred from homology"/>
<dbReference type="PANTHER" id="PTHR48069:SF3">
    <property type="entry name" value="DIHYDROFOLATE REDUCTASE"/>
    <property type="match status" value="1"/>
</dbReference>
<keyword evidence="3" id="KW-0554">One-carbon metabolism</keyword>
<keyword evidence="10" id="KW-1185">Reference proteome</keyword>
<organism evidence="9 10">
    <name type="scientific">Halopenitus salinus</name>
    <dbReference type="NCBI Taxonomy" id="1198295"/>
    <lineage>
        <taxon>Archaea</taxon>
        <taxon>Methanobacteriati</taxon>
        <taxon>Methanobacteriota</taxon>
        <taxon>Stenosarchaea group</taxon>
        <taxon>Halobacteria</taxon>
        <taxon>Halobacteriales</taxon>
        <taxon>Haloferacaceae</taxon>
        <taxon>Halopenitus</taxon>
    </lineage>
</organism>
<dbReference type="GO" id="GO:0004146">
    <property type="term" value="F:dihydrofolate reductase activity"/>
    <property type="evidence" value="ECO:0007669"/>
    <property type="project" value="UniProtKB-EC"/>
</dbReference>
<evidence type="ECO:0000256" key="1">
    <source>
        <dbReference type="ARBA" id="ARBA00004903"/>
    </source>
</evidence>
<feature type="region of interest" description="Disordered" evidence="7">
    <location>
        <begin position="1"/>
        <end position="20"/>
    </location>
</feature>
<dbReference type="SUPFAM" id="SSF53597">
    <property type="entry name" value="Dihydrofolate reductase-like"/>
    <property type="match status" value="1"/>
</dbReference>
<dbReference type="GO" id="GO:0006730">
    <property type="term" value="P:one-carbon metabolic process"/>
    <property type="evidence" value="ECO:0007669"/>
    <property type="project" value="UniProtKB-KW"/>
</dbReference>
<dbReference type="EMBL" id="JBHSXL010000003">
    <property type="protein sequence ID" value="MFC6891837.1"/>
    <property type="molecule type" value="Genomic_DNA"/>
</dbReference>
<dbReference type="RefSeq" id="WP_379740841.1">
    <property type="nucleotide sequence ID" value="NZ_JBHSVN010000001.1"/>
</dbReference>
<dbReference type="InterPro" id="IPR012259">
    <property type="entry name" value="DHFR"/>
</dbReference>
<feature type="domain" description="DHFR" evidence="8">
    <location>
        <begin position="24"/>
        <end position="188"/>
    </location>
</feature>
<evidence type="ECO:0000256" key="3">
    <source>
        <dbReference type="ARBA" id="ARBA00022563"/>
    </source>
</evidence>
<dbReference type="PANTHER" id="PTHR48069">
    <property type="entry name" value="DIHYDROFOLATE REDUCTASE"/>
    <property type="match status" value="1"/>
</dbReference>
<dbReference type="Proteomes" id="UP001596296">
    <property type="component" value="Unassembled WGS sequence"/>
</dbReference>
<dbReference type="InterPro" id="IPR001796">
    <property type="entry name" value="DHFR_dom"/>
</dbReference>